<dbReference type="InterPro" id="IPR054722">
    <property type="entry name" value="PolX-like_BBD"/>
</dbReference>
<evidence type="ECO:0000313" key="2">
    <source>
        <dbReference type="EMBL" id="CAA7409068.1"/>
    </source>
</evidence>
<keyword evidence="3" id="KW-1185">Reference proteome</keyword>
<dbReference type="Pfam" id="PF22936">
    <property type="entry name" value="Pol_BBD"/>
    <property type="match status" value="1"/>
</dbReference>
<feature type="domain" description="Retrovirus-related Pol polyprotein from transposon TNT 1-94-like beta-barrel" evidence="1">
    <location>
        <begin position="18"/>
        <end position="65"/>
    </location>
</feature>
<protein>
    <recommendedName>
        <fullName evidence="1">Retrovirus-related Pol polyprotein from transposon TNT 1-94-like beta-barrel domain-containing protein</fullName>
    </recommendedName>
</protein>
<reference evidence="2" key="1">
    <citation type="submission" date="2020-02" db="EMBL/GenBank/DDBJ databases">
        <authorList>
            <person name="Scholz U."/>
            <person name="Mascher M."/>
            <person name="Fiebig A."/>
        </authorList>
    </citation>
    <scope>NUCLEOTIDE SEQUENCE</scope>
</reference>
<dbReference type="EMBL" id="LR746278">
    <property type="protein sequence ID" value="CAA7409068.1"/>
    <property type="molecule type" value="Genomic_DNA"/>
</dbReference>
<sequence length="109" mass="12213">MATLLQGAMETQIKDGMWYLDTGATNHMTGDRNLFYELTESPGRVVKFGDGSNIDILDKGSILNHKGNSSMYVENYALRILEHSGMQECNLAVTSLKARFKFSNEDKCQ</sequence>
<name>A0A7I8LIC3_SPIIN</name>
<evidence type="ECO:0000259" key="1">
    <source>
        <dbReference type="Pfam" id="PF22936"/>
    </source>
</evidence>
<dbReference type="AlphaFoldDB" id="A0A7I8LIC3"/>
<dbReference type="Proteomes" id="UP000663760">
    <property type="component" value="Chromosome 15"/>
</dbReference>
<dbReference type="OrthoDB" id="778489at2759"/>
<gene>
    <name evidence="2" type="ORF">SI8410_15019746</name>
</gene>
<accession>A0A7I8LIC3</accession>
<proteinExistence type="predicted"/>
<organism evidence="2 3">
    <name type="scientific">Spirodela intermedia</name>
    <name type="common">Intermediate duckweed</name>
    <dbReference type="NCBI Taxonomy" id="51605"/>
    <lineage>
        <taxon>Eukaryota</taxon>
        <taxon>Viridiplantae</taxon>
        <taxon>Streptophyta</taxon>
        <taxon>Embryophyta</taxon>
        <taxon>Tracheophyta</taxon>
        <taxon>Spermatophyta</taxon>
        <taxon>Magnoliopsida</taxon>
        <taxon>Liliopsida</taxon>
        <taxon>Araceae</taxon>
        <taxon>Lemnoideae</taxon>
        <taxon>Spirodela</taxon>
    </lineage>
</organism>
<evidence type="ECO:0000313" key="3">
    <source>
        <dbReference type="Proteomes" id="UP000663760"/>
    </source>
</evidence>